<accession>D2VH05</accession>
<dbReference type="OMA" id="PFEICEI"/>
<feature type="compositionally biased region" description="Polar residues" evidence="1">
    <location>
        <begin position="1298"/>
        <end position="1318"/>
    </location>
</feature>
<dbReference type="STRING" id="5762.D2VH05"/>
<feature type="region of interest" description="Disordered" evidence="1">
    <location>
        <begin position="1190"/>
        <end position="1213"/>
    </location>
</feature>
<feature type="region of interest" description="Disordered" evidence="1">
    <location>
        <begin position="1249"/>
        <end position="1318"/>
    </location>
</feature>
<dbReference type="InterPro" id="IPR008614">
    <property type="entry name" value="FIBP"/>
</dbReference>
<dbReference type="Gene3D" id="1.10.506.10">
    <property type="entry name" value="GTPase Activation - p120gap, domain 1"/>
    <property type="match status" value="1"/>
</dbReference>
<evidence type="ECO:0000313" key="5">
    <source>
        <dbReference type="Proteomes" id="UP000006671"/>
    </source>
</evidence>
<evidence type="ECO:0000259" key="3">
    <source>
        <dbReference type="PROSITE" id="PS50018"/>
    </source>
</evidence>
<dbReference type="Proteomes" id="UP000006671">
    <property type="component" value="Unassembled WGS sequence"/>
</dbReference>
<dbReference type="GO" id="GO:0005634">
    <property type="term" value="C:nucleus"/>
    <property type="evidence" value="ECO:0007669"/>
    <property type="project" value="TreeGrafter"/>
</dbReference>
<feature type="region of interest" description="Disordered" evidence="1">
    <location>
        <begin position="637"/>
        <end position="667"/>
    </location>
</feature>
<dbReference type="InterPro" id="IPR023152">
    <property type="entry name" value="RasGAP_CS"/>
</dbReference>
<dbReference type="PANTHER" id="PTHR13223">
    <property type="entry name" value="ACIDIC FIBROBLAST GROWTH FACTOR INTRACELLULAR BINDING PROTEIN"/>
    <property type="match status" value="1"/>
</dbReference>
<evidence type="ECO:0000256" key="1">
    <source>
        <dbReference type="SAM" id="MobiDB-lite"/>
    </source>
</evidence>
<proteinExistence type="predicted"/>
<dbReference type="KEGG" id="ngr:NAEGRDRAFT_79957"/>
<feature type="region of interest" description="Disordered" evidence="1">
    <location>
        <begin position="545"/>
        <end position="566"/>
    </location>
</feature>
<organism evidence="5">
    <name type="scientific">Naegleria gruberi</name>
    <name type="common">Amoeba</name>
    <dbReference type="NCBI Taxonomy" id="5762"/>
    <lineage>
        <taxon>Eukaryota</taxon>
        <taxon>Discoba</taxon>
        <taxon>Heterolobosea</taxon>
        <taxon>Tetramitia</taxon>
        <taxon>Eutetramitia</taxon>
        <taxon>Vahlkampfiidae</taxon>
        <taxon>Naegleria</taxon>
    </lineage>
</organism>
<feature type="domain" description="PH" evidence="2">
    <location>
        <begin position="675"/>
        <end position="743"/>
    </location>
</feature>
<dbReference type="Pfam" id="PF00616">
    <property type="entry name" value="RasGAP"/>
    <property type="match status" value="1"/>
</dbReference>
<dbReference type="Pfam" id="PF05427">
    <property type="entry name" value="FIBP"/>
    <property type="match status" value="2"/>
</dbReference>
<feature type="compositionally biased region" description="Low complexity" evidence="1">
    <location>
        <begin position="550"/>
        <end position="566"/>
    </location>
</feature>
<evidence type="ECO:0000313" key="4">
    <source>
        <dbReference type="EMBL" id="EFC43806.1"/>
    </source>
</evidence>
<dbReference type="eggNOG" id="KOG1826">
    <property type="taxonomic scope" value="Eukaryota"/>
</dbReference>
<dbReference type="PANTHER" id="PTHR13223:SF2">
    <property type="entry name" value="ACIDIC FIBROBLAST GROWTH FACTOR INTRACELLULAR-BINDING PROTEIN"/>
    <property type="match status" value="1"/>
</dbReference>
<dbReference type="VEuPathDB" id="AmoebaDB:NAEGRDRAFT_79957"/>
<feature type="compositionally biased region" description="Polar residues" evidence="1">
    <location>
        <begin position="647"/>
        <end position="667"/>
    </location>
</feature>
<dbReference type="SUPFAM" id="SSF48350">
    <property type="entry name" value="GTPase activation domain, GAP"/>
    <property type="match status" value="1"/>
</dbReference>
<dbReference type="InterPro" id="IPR001936">
    <property type="entry name" value="RasGAP_dom"/>
</dbReference>
<dbReference type="EMBL" id="GG738871">
    <property type="protein sequence ID" value="EFC43806.1"/>
    <property type="molecule type" value="Genomic_DNA"/>
</dbReference>
<dbReference type="PROSITE" id="PS50018">
    <property type="entry name" value="RAS_GTPASE_ACTIV_2"/>
    <property type="match status" value="1"/>
</dbReference>
<dbReference type="InParanoid" id="D2VH05"/>
<name>D2VH05_NAEGR</name>
<dbReference type="InterPro" id="IPR001849">
    <property type="entry name" value="PH_domain"/>
</dbReference>
<dbReference type="SUPFAM" id="SSF50729">
    <property type="entry name" value="PH domain-like"/>
    <property type="match status" value="1"/>
</dbReference>
<feature type="domain" description="Ras-GAP" evidence="3">
    <location>
        <begin position="812"/>
        <end position="1007"/>
    </location>
</feature>
<feature type="compositionally biased region" description="Low complexity" evidence="1">
    <location>
        <begin position="1199"/>
        <end position="1209"/>
    </location>
</feature>
<feature type="compositionally biased region" description="Basic and acidic residues" evidence="1">
    <location>
        <begin position="1255"/>
        <end position="1277"/>
    </location>
</feature>
<dbReference type="SMART" id="SM00233">
    <property type="entry name" value="PH"/>
    <property type="match status" value="1"/>
</dbReference>
<gene>
    <name evidence="4" type="ORF">NAEGRDRAFT_79957</name>
</gene>
<dbReference type="GeneID" id="8856618"/>
<sequence length="1619" mass="186196">MNSNSNTQLISSSVRDREIYINNGMQIATPTAIQQFSSSVPNDYYFEKRSFYSQNNSSSSTPTSLKTGEFISNAEVFISDCPLINQVVFEKWLQGASIEQTSNFLFEKQRASRQEYFAKYSFFIENYFKLIIHEVTYQYRIFTDFQPYLQNPSLFMSCNTILQVAPSVKQSLIQQYFDFDERVYRELMGKKLTSKLRRDLEEISERCNIEIISVRRQFDNLKTIFKFIKAAASSSLSEFITLHKHDNGQSIIARIIQEKFMLSEKLAEKYATLVFMIYQRFELNKKVMKDFKFQDIYFLCSQIFKHWTYHTKGTSVSSSIPNAILNHTNTSSVEVSTSPITITTSMNATGEEVQITIFDSHQIAIDFMKFRDIKTIIFSDKIRLNEYIKSIKKELADDKAFTTDVLERIDEIIINSLKSLLQIGQGLTKEMRDIFTDLYDKFIEPIEEINLSGHQLFQLLEAARESFLKISTAKPQHIQKYYPTFSLYMMVIRDIVRYFELNNDHTLSYYKNKVTGGSPNKKEELKLGTLTLDPTNTIVEIFHEKENSEEVSSPSTSSSFNNYSSSPSNGSMMLGNGSFFSSASSSSSSLATSQNGKSSEIVVSPQIYDVKKLKEEKEYMLNSKMIQCIYRERQRKQRSFRKDRKQSAFSRISTRYQQTPISNSQNEIPGSVSYLTSSQLTTMTTTSSTSYFFLKKVKKYKFSITVGNSQSGGKVYKDRKYTFYCETEEERDMWIKGIISSIEKQVKAQIRKPYTFESIRLYSNFLAFIGDESQEMIIHALNNIRSPVQESFLVAWMVVMDCFSFHKSCIGLVKAAIKVELELTKHPETLFRRNSISTKLVQLFFKIHGQAFLKSTLQQLIAKICIADEYLEIEESRLREFLKKELDDIDHPEKPNGEIINQIISSRQQRNKTRIVDISKQFLNRIISNTINEGPFEICEILEFTYEESKRLFPESAEIAVGGLFFLRFVCPAIISPHLQGILSFQPQSNSQRTLTLITKIIQNIANQVYENNTKEEYMALVSEFITQHIESTKEFIRDISSLDQDAKKFEKNKRLTMRFGQSNSDLELNCYHVIHEFFRTTEDGKKFNTQNPELFKFYTRMLDSLNEDVKSELNVNKPQEKQPPSTPPPEVKPKIPKETSPIDASKRRRGATKLNQEPAMIPSEPNIPRVLPTTAPIVINFDRMSISESRSPIDTRKSVSSSSEALSTSRRRRGVVHNVNVLSPADDHSSSHRESFSVTIAHEIESAISQQIDSPRKVDSPRKDTPVITQTEKEPTQETIAQESPKSESESDDDFSNTGDVSLLQQMNNSTRLTTTKTQDDELEKIVILTSLNGENTPMNESDEAFTADTPNDADDRELLEQIVNTTRITTSSIDIDYIINMEEKKESDSISESSSDDEEEEVSYNLLEIFGKGEELSEEEFVNLIIKYIDESGKEIMSECQRGSDRIQYLIKNKFIIALIALFSLRLKTDKGVWQLASNLCSLSENESLIEVSNELIGSFELFKQRHSELDPHQQEYICFCSFICRIINKGTLFETLTYLLNVQELDLILSEYYSHESDYDSDGYELDNIDLLSFPIIHTKTSLISICEQLSSCLQKTISHNFELDSSFESCNLSFM</sequence>
<dbReference type="SMART" id="SM00323">
    <property type="entry name" value="RasGAP"/>
    <property type="match status" value="1"/>
</dbReference>
<dbReference type="InterPro" id="IPR008936">
    <property type="entry name" value="Rho_GTPase_activation_prot"/>
</dbReference>
<feature type="region of interest" description="Disordered" evidence="1">
    <location>
        <begin position="1115"/>
        <end position="1171"/>
    </location>
</feature>
<dbReference type="RefSeq" id="XP_002676550.1">
    <property type="nucleotide sequence ID" value="XM_002676504.1"/>
</dbReference>
<dbReference type="PROSITE" id="PS00509">
    <property type="entry name" value="RAS_GTPASE_ACTIV_1"/>
    <property type="match status" value="1"/>
</dbReference>
<dbReference type="OrthoDB" id="16955at2759"/>
<reference evidence="4 5" key="1">
    <citation type="journal article" date="2010" name="Cell">
        <title>The genome of Naegleria gruberi illuminates early eukaryotic versatility.</title>
        <authorList>
            <person name="Fritz-Laylin L.K."/>
            <person name="Prochnik S.E."/>
            <person name="Ginger M.L."/>
            <person name="Dacks J.B."/>
            <person name="Carpenter M.L."/>
            <person name="Field M.C."/>
            <person name="Kuo A."/>
            <person name="Paredez A."/>
            <person name="Chapman J."/>
            <person name="Pham J."/>
            <person name="Shu S."/>
            <person name="Neupane R."/>
            <person name="Cipriano M."/>
            <person name="Mancuso J."/>
            <person name="Tu H."/>
            <person name="Salamov A."/>
            <person name="Lindquist E."/>
            <person name="Shapiro H."/>
            <person name="Lucas S."/>
            <person name="Grigoriev I.V."/>
            <person name="Cande W.Z."/>
            <person name="Fulton C."/>
            <person name="Rokhsar D.S."/>
            <person name="Dawson S.C."/>
        </authorList>
    </citation>
    <scope>NUCLEOTIDE SEQUENCE [LARGE SCALE GENOMIC DNA]</scope>
    <source>
        <strain evidence="4 5">NEG-M</strain>
    </source>
</reference>
<dbReference type="PROSITE" id="PS50003">
    <property type="entry name" value="PH_DOMAIN"/>
    <property type="match status" value="1"/>
</dbReference>
<protein>
    <submittedName>
        <fullName evidence="4">RasGTPase-activating protein</fullName>
    </submittedName>
</protein>
<keyword evidence="5" id="KW-1185">Reference proteome</keyword>
<evidence type="ECO:0000259" key="2">
    <source>
        <dbReference type="PROSITE" id="PS50003"/>
    </source>
</evidence>